<feature type="non-terminal residue" evidence="1">
    <location>
        <position position="84"/>
    </location>
</feature>
<name>A0A9N9JLE3_9GLOM</name>
<dbReference type="EMBL" id="CAJVPZ010057052">
    <property type="protein sequence ID" value="CAG8786414.1"/>
    <property type="molecule type" value="Genomic_DNA"/>
</dbReference>
<accession>A0A9N9JLE3</accession>
<keyword evidence="2" id="KW-1185">Reference proteome</keyword>
<gene>
    <name evidence="1" type="ORF">RFULGI_LOCUS16303</name>
</gene>
<sequence length="84" mass="9907">VAPQRYTSAMSDVEDDVSVNFDIYIELKDEEQIDIVPGLTFPNWDQLNRYTKLYTRQNSFASIVVGSEYDDTIRRRCCYAYEHQ</sequence>
<protein>
    <submittedName>
        <fullName evidence="1">9039_t:CDS:1</fullName>
    </submittedName>
</protein>
<dbReference type="AlphaFoldDB" id="A0A9N9JLE3"/>
<dbReference type="OrthoDB" id="2400003at2759"/>
<feature type="non-terminal residue" evidence="1">
    <location>
        <position position="1"/>
    </location>
</feature>
<organism evidence="1 2">
    <name type="scientific">Racocetra fulgida</name>
    <dbReference type="NCBI Taxonomy" id="60492"/>
    <lineage>
        <taxon>Eukaryota</taxon>
        <taxon>Fungi</taxon>
        <taxon>Fungi incertae sedis</taxon>
        <taxon>Mucoromycota</taxon>
        <taxon>Glomeromycotina</taxon>
        <taxon>Glomeromycetes</taxon>
        <taxon>Diversisporales</taxon>
        <taxon>Gigasporaceae</taxon>
        <taxon>Racocetra</taxon>
    </lineage>
</organism>
<proteinExistence type="predicted"/>
<comment type="caution">
    <text evidence="1">The sequence shown here is derived from an EMBL/GenBank/DDBJ whole genome shotgun (WGS) entry which is preliminary data.</text>
</comment>
<evidence type="ECO:0000313" key="1">
    <source>
        <dbReference type="EMBL" id="CAG8786414.1"/>
    </source>
</evidence>
<reference evidence="1" key="1">
    <citation type="submission" date="2021-06" db="EMBL/GenBank/DDBJ databases">
        <authorList>
            <person name="Kallberg Y."/>
            <person name="Tangrot J."/>
            <person name="Rosling A."/>
        </authorList>
    </citation>
    <scope>NUCLEOTIDE SEQUENCE</scope>
    <source>
        <strain evidence="1">IN212</strain>
    </source>
</reference>
<evidence type="ECO:0000313" key="2">
    <source>
        <dbReference type="Proteomes" id="UP000789396"/>
    </source>
</evidence>
<dbReference type="Proteomes" id="UP000789396">
    <property type="component" value="Unassembled WGS sequence"/>
</dbReference>